<evidence type="ECO:0000256" key="7">
    <source>
        <dbReference type="ARBA" id="ARBA00023024"/>
    </source>
</evidence>
<dbReference type="PROSITE" id="PS51910">
    <property type="entry name" value="GH18_2"/>
    <property type="match status" value="1"/>
</dbReference>
<dbReference type="EMBL" id="JACMRX010000004">
    <property type="protein sequence ID" value="KAF7990200.1"/>
    <property type="molecule type" value="Genomic_DNA"/>
</dbReference>
<evidence type="ECO:0000259" key="14">
    <source>
        <dbReference type="PROSITE" id="PS51910"/>
    </source>
</evidence>
<dbReference type="GO" id="GO:0006032">
    <property type="term" value="P:chitin catabolic process"/>
    <property type="evidence" value="ECO:0007669"/>
    <property type="project" value="UniProtKB-KW"/>
</dbReference>
<evidence type="ECO:0000256" key="4">
    <source>
        <dbReference type="ARBA" id="ARBA00022669"/>
    </source>
</evidence>
<comment type="caution">
    <text evidence="15">The sequence shown here is derived from an EMBL/GenBank/DDBJ whole genome shotgun (WGS) entry which is preliminary data.</text>
</comment>
<evidence type="ECO:0000313" key="16">
    <source>
        <dbReference type="Proteomes" id="UP000639338"/>
    </source>
</evidence>
<evidence type="ECO:0000256" key="5">
    <source>
        <dbReference type="ARBA" id="ARBA00022729"/>
    </source>
</evidence>
<evidence type="ECO:0000256" key="9">
    <source>
        <dbReference type="ARBA" id="ARBA00023277"/>
    </source>
</evidence>
<keyword evidence="6 12" id="KW-0378">Hydrolase</keyword>
<accession>A0A835CRG8</accession>
<evidence type="ECO:0000256" key="12">
    <source>
        <dbReference type="RuleBase" id="RU000489"/>
    </source>
</evidence>
<evidence type="ECO:0000256" key="3">
    <source>
        <dbReference type="ARBA" id="ARBA00012729"/>
    </source>
</evidence>
<dbReference type="OrthoDB" id="73875at2759"/>
<dbReference type="EC" id="3.2.1.14" evidence="3"/>
<sequence>MRMPIYTLLVSIITLSVSTNTLADKKVVCYVADWTAWRSGPGKFDIDNVDTNLCTHVIYAFVDLTGDSGITAPARGADGLDKLRNLKNSNPNVNIMVAVGGWSEASTKFSPLASNAASRGQFVQNVINFMNEWNLDGLDIDWEYPTQRDGSTPEDVDNYVALVRDLKEGFSTQQKNYQLSAAVSAGIGTASQAYRINEISQYLDFINLMAYDFHGSWESQTGMHSGLYGNDQLTVDAAVSYWLDQGCPPDKLVVGVPLYGKSWTLADPNNNGVGAPASGAGDPGEFSQAAGSLCYYEICQKISNEGWNLQLDDTSKTPYAFNGNQWVSFDNVQSINEKVQYIKNRQLGGGMVWAIDNDDTTGICGERYPLLTALNEVRR</sequence>
<dbReference type="SMART" id="SM00636">
    <property type="entry name" value="Glyco_18"/>
    <property type="match status" value="1"/>
</dbReference>
<dbReference type="Gene3D" id="3.20.20.80">
    <property type="entry name" value="Glycosidases"/>
    <property type="match status" value="1"/>
</dbReference>
<dbReference type="InterPro" id="IPR001579">
    <property type="entry name" value="Glyco_hydro_18_chit_AS"/>
</dbReference>
<dbReference type="FunFam" id="3.10.50.10:FF:000004">
    <property type="entry name" value="Chitinase 5"/>
    <property type="match status" value="1"/>
</dbReference>
<feature type="chain" id="PRO_5032276751" description="chitinase" evidence="13">
    <location>
        <begin position="24"/>
        <end position="379"/>
    </location>
</feature>
<dbReference type="InterPro" id="IPR001223">
    <property type="entry name" value="Glyco_hydro18_cat"/>
</dbReference>
<dbReference type="InterPro" id="IPR029070">
    <property type="entry name" value="Chitinase_insertion_sf"/>
</dbReference>
<evidence type="ECO:0000256" key="10">
    <source>
        <dbReference type="ARBA" id="ARBA00023295"/>
    </source>
</evidence>
<evidence type="ECO:0000256" key="8">
    <source>
        <dbReference type="ARBA" id="ARBA00023157"/>
    </source>
</evidence>
<keyword evidence="5 13" id="KW-0732">Signal</keyword>
<dbReference type="GO" id="GO:0008061">
    <property type="term" value="F:chitin binding"/>
    <property type="evidence" value="ECO:0007669"/>
    <property type="project" value="UniProtKB-KW"/>
</dbReference>
<evidence type="ECO:0000256" key="11">
    <source>
        <dbReference type="ARBA" id="ARBA00023326"/>
    </source>
</evidence>
<evidence type="ECO:0000256" key="6">
    <source>
        <dbReference type="ARBA" id="ARBA00022801"/>
    </source>
</evidence>
<dbReference type="InterPro" id="IPR011583">
    <property type="entry name" value="Chitinase_II/V-like_cat"/>
</dbReference>
<gene>
    <name evidence="15" type="ORF">HCN44_000005</name>
</gene>
<dbReference type="GO" id="GO:0008843">
    <property type="term" value="F:endochitinase activity"/>
    <property type="evidence" value="ECO:0007669"/>
    <property type="project" value="UniProtKB-EC"/>
</dbReference>
<dbReference type="SUPFAM" id="SSF54556">
    <property type="entry name" value="Chitinase insertion domain"/>
    <property type="match status" value="1"/>
</dbReference>
<keyword evidence="16" id="KW-1185">Reference proteome</keyword>
<keyword evidence="4" id="KW-0147">Chitin-binding</keyword>
<keyword evidence="7" id="KW-0146">Chitin degradation</keyword>
<keyword evidence="8" id="KW-1015">Disulfide bond</keyword>
<dbReference type="Gene3D" id="3.10.50.10">
    <property type="match status" value="1"/>
</dbReference>
<dbReference type="Pfam" id="PF00704">
    <property type="entry name" value="Glyco_hydro_18"/>
    <property type="match status" value="1"/>
</dbReference>
<name>A0A835CRG8_APHGI</name>
<dbReference type="InterPro" id="IPR050314">
    <property type="entry name" value="Glycosyl_Hydrlase_18"/>
</dbReference>
<dbReference type="PANTHER" id="PTHR11177">
    <property type="entry name" value="CHITINASE"/>
    <property type="match status" value="1"/>
</dbReference>
<dbReference type="GO" id="GO:0000272">
    <property type="term" value="P:polysaccharide catabolic process"/>
    <property type="evidence" value="ECO:0007669"/>
    <property type="project" value="UniProtKB-KW"/>
</dbReference>
<keyword evidence="11" id="KW-0624">Polysaccharide degradation</keyword>
<proteinExistence type="inferred from homology"/>
<dbReference type="SUPFAM" id="SSF51445">
    <property type="entry name" value="(Trans)glycosidases"/>
    <property type="match status" value="1"/>
</dbReference>
<feature type="signal peptide" evidence="13">
    <location>
        <begin position="1"/>
        <end position="23"/>
    </location>
</feature>
<keyword evidence="10 12" id="KW-0326">Glycosidase</keyword>
<dbReference type="AlphaFoldDB" id="A0A835CRG8"/>
<dbReference type="CDD" id="cd02872">
    <property type="entry name" value="GH18_chitolectin_chitotriosidase"/>
    <property type="match status" value="1"/>
</dbReference>
<dbReference type="PANTHER" id="PTHR11177:SF317">
    <property type="entry name" value="CHITINASE 12-RELATED"/>
    <property type="match status" value="1"/>
</dbReference>
<organism evidence="15 16">
    <name type="scientific">Aphidius gifuensis</name>
    <name type="common">Parasitoid wasp</name>
    <dbReference type="NCBI Taxonomy" id="684658"/>
    <lineage>
        <taxon>Eukaryota</taxon>
        <taxon>Metazoa</taxon>
        <taxon>Ecdysozoa</taxon>
        <taxon>Arthropoda</taxon>
        <taxon>Hexapoda</taxon>
        <taxon>Insecta</taxon>
        <taxon>Pterygota</taxon>
        <taxon>Neoptera</taxon>
        <taxon>Endopterygota</taxon>
        <taxon>Hymenoptera</taxon>
        <taxon>Apocrita</taxon>
        <taxon>Ichneumonoidea</taxon>
        <taxon>Braconidae</taxon>
        <taxon>Aphidiinae</taxon>
        <taxon>Aphidius</taxon>
    </lineage>
</organism>
<dbReference type="GO" id="GO:0005576">
    <property type="term" value="C:extracellular region"/>
    <property type="evidence" value="ECO:0007669"/>
    <property type="project" value="TreeGrafter"/>
</dbReference>
<keyword evidence="9" id="KW-0119">Carbohydrate metabolism</keyword>
<evidence type="ECO:0000313" key="15">
    <source>
        <dbReference type="EMBL" id="KAF7990200.1"/>
    </source>
</evidence>
<comment type="catalytic activity">
    <reaction evidence="1">
        <text>Random endo-hydrolysis of N-acetyl-beta-D-glucosaminide (1-&gt;4)-beta-linkages in chitin and chitodextrins.</text>
        <dbReference type="EC" id="3.2.1.14"/>
    </reaction>
</comment>
<evidence type="ECO:0000256" key="1">
    <source>
        <dbReference type="ARBA" id="ARBA00000822"/>
    </source>
</evidence>
<evidence type="ECO:0000256" key="2">
    <source>
        <dbReference type="ARBA" id="ARBA00009121"/>
    </source>
</evidence>
<dbReference type="Proteomes" id="UP000639338">
    <property type="component" value="Unassembled WGS sequence"/>
</dbReference>
<protein>
    <recommendedName>
        <fullName evidence="3">chitinase</fullName>
        <ecNumber evidence="3">3.2.1.14</ecNumber>
    </recommendedName>
</protein>
<dbReference type="InterPro" id="IPR017853">
    <property type="entry name" value="GH"/>
</dbReference>
<evidence type="ECO:0000256" key="13">
    <source>
        <dbReference type="SAM" id="SignalP"/>
    </source>
</evidence>
<feature type="domain" description="GH18" evidence="14">
    <location>
        <begin position="25"/>
        <end position="379"/>
    </location>
</feature>
<comment type="similarity">
    <text evidence="2">Belongs to the glycosyl hydrolase 18 family. Chitinase class II subfamily.</text>
</comment>
<reference evidence="15 16" key="1">
    <citation type="submission" date="2020-08" db="EMBL/GenBank/DDBJ databases">
        <title>Aphidius gifuensis genome sequencing and assembly.</title>
        <authorList>
            <person name="Du Z."/>
        </authorList>
    </citation>
    <scope>NUCLEOTIDE SEQUENCE [LARGE SCALE GENOMIC DNA]</scope>
    <source>
        <strain evidence="15">YNYX2018</strain>
        <tissue evidence="15">Adults</tissue>
    </source>
</reference>
<dbReference type="PROSITE" id="PS01095">
    <property type="entry name" value="GH18_1"/>
    <property type="match status" value="1"/>
</dbReference>